<dbReference type="PANTHER" id="PTHR11188:SF174">
    <property type="entry name" value="ARRESTIN-RELATED TRAFFICKING ADAPTER 10-RELATED"/>
    <property type="match status" value="1"/>
</dbReference>
<dbReference type="InterPro" id="IPR011022">
    <property type="entry name" value="Arrestin_C-like"/>
</dbReference>
<dbReference type="OrthoDB" id="2238745at2759"/>
<protein>
    <submittedName>
        <fullName evidence="3">LAMI_0H14224g1_1</fullName>
    </submittedName>
</protein>
<name>A0A1G4KIB4_9SACH</name>
<evidence type="ECO:0000259" key="2">
    <source>
        <dbReference type="SMART" id="SM01017"/>
    </source>
</evidence>
<feature type="region of interest" description="Disordered" evidence="1">
    <location>
        <begin position="765"/>
        <end position="804"/>
    </location>
</feature>
<accession>A0A1G4KIB4</accession>
<dbReference type="Pfam" id="PF02752">
    <property type="entry name" value="Arrestin_C"/>
    <property type="match status" value="1"/>
</dbReference>
<keyword evidence="4" id="KW-1185">Reference proteome</keyword>
<dbReference type="SMART" id="SM01017">
    <property type="entry name" value="Arrestin_C"/>
    <property type="match status" value="1"/>
</dbReference>
<feature type="compositionally biased region" description="Polar residues" evidence="1">
    <location>
        <begin position="541"/>
        <end position="552"/>
    </location>
</feature>
<gene>
    <name evidence="3" type="ORF">LAMI_0H14224G</name>
</gene>
<dbReference type="InterPro" id="IPR014752">
    <property type="entry name" value="Arrestin-like_C"/>
</dbReference>
<evidence type="ECO:0000313" key="3">
    <source>
        <dbReference type="EMBL" id="SCV04202.1"/>
    </source>
</evidence>
<dbReference type="SUPFAM" id="SSF81296">
    <property type="entry name" value="E set domains"/>
    <property type="match status" value="1"/>
</dbReference>
<dbReference type="InterPro" id="IPR011021">
    <property type="entry name" value="Arrestin-like_N"/>
</dbReference>
<feature type="region of interest" description="Disordered" evidence="1">
    <location>
        <begin position="892"/>
        <end position="953"/>
    </location>
</feature>
<dbReference type="Pfam" id="PF00339">
    <property type="entry name" value="Arrestin_N"/>
    <property type="match status" value="1"/>
</dbReference>
<dbReference type="GO" id="GO:0031625">
    <property type="term" value="F:ubiquitin protein ligase binding"/>
    <property type="evidence" value="ECO:0007669"/>
    <property type="project" value="TreeGrafter"/>
</dbReference>
<dbReference type="InterPro" id="IPR014756">
    <property type="entry name" value="Ig_E-set"/>
</dbReference>
<dbReference type="Gene3D" id="2.60.40.640">
    <property type="match status" value="1"/>
</dbReference>
<dbReference type="GO" id="GO:0070086">
    <property type="term" value="P:ubiquitin-dependent endocytosis"/>
    <property type="evidence" value="ECO:0007669"/>
    <property type="project" value="TreeGrafter"/>
</dbReference>
<dbReference type="EMBL" id="LT598468">
    <property type="protein sequence ID" value="SCV04202.1"/>
    <property type="molecule type" value="Genomic_DNA"/>
</dbReference>
<evidence type="ECO:0000256" key="1">
    <source>
        <dbReference type="SAM" id="MobiDB-lite"/>
    </source>
</evidence>
<dbReference type="AlphaFoldDB" id="A0A1G4KIB4"/>
<feature type="region of interest" description="Disordered" evidence="1">
    <location>
        <begin position="541"/>
        <end position="563"/>
    </location>
</feature>
<feature type="compositionally biased region" description="Basic and acidic residues" evidence="1">
    <location>
        <begin position="924"/>
        <end position="953"/>
    </location>
</feature>
<feature type="compositionally biased region" description="Polar residues" evidence="1">
    <location>
        <begin position="776"/>
        <end position="791"/>
    </location>
</feature>
<reference evidence="4" key="1">
    <citation type="submission" date="2016-03" db="EMBL/GenBank/DDBJ databases">
        <authorList>
            <person name="Devillers H."/>
        </authorList>
    </citation>
    <scope>NUCLEOTIDE SEQUENCE [LARGE SCALE GENOMIC DNA]</scope>
</reference>
<sequence length="953" mass="104988">MEHTLEPINSPVFPVEKDLEIPASAQPLGQTTSIQVFVELAEPVVFLQGFEQHQWDERPPGLLRGSLIIRVLKPSKVKSINLKFRGVSKTEWPEGIPPKKQEFIEAVDIVNHTWPFFQSENSHVPNSNSTDPDDLLKGSNASIYRPLKKKSNSVSSINLNSASLTQGMSKPSSSNLLPIGNILRRAASPEPHQRTRGSGSALSDLVTGTLSDASDSASVFSRASSGTEPFIFQPGDYIYSFEQPITLSCPETIQASFGSVTYYLQVTIERSGAFKSNIHVRCPIQIVRTPSDSSVEETEPIAISRDWEDQLHYDIVIASKDIVLDAFLPIAFRVTPLDKVTLHRIRIYLTETLEYYCKNKKVHRLEPTKKFLLAEHKAPPIDDLPDSANLSKAKNLGNLLVDSKSGDLVSKEFEYQVFIPEKLSMHQRVHPDTSYQNIKSNHWIKICLRLSRIIDGKRKHYEISIDSPIHVLHKLCSHANTLLPSYDTHALIPGADYSKFGNKSVNLYHDSNLYFPKDIINSPVMSPEVHAMDERIGFSSRTHAPNQSQLHHGSSHRRSDDQKTNLDDAILNSPELKSNIYHPENLQPELASPQAIPLSPISSPIARPIHLIRTPSFEPPPFDADCSPPPMKSGLVISGAPIHPPTYDDVLSADGIRFNGVKPGFTITDVDGSSKVSAASTRRDSSARFVESSEDIASSFSFGGSVPGSPDLPGAIIKPHQGHLKSLTLAAGMNRQDSINDNLPSTVKNFNSAYSDLNDVLGYPEGTECSPISPPKSRTSSVAASPRSSVDTVRGYPSNVKTAGNMEPLLHTKTNRTMDTFLQSNDSIGQFNDLPTEASVDITALYDRNSNAWHPLQNELSTSPIPGRDLGFSLANGNTVLEDFKRAFRVPVKSESPENEGFLRTGSTTNTSKGPSSSNSQSSDEGRLDSQVKETLKQKEHTKERRLEEGIAE</sequence>
<feature type="domain" description="Arrestin C-terminal-like" evidence="2">
    <location>
        <begin position="307"/>
        <end position="476"/>
    </location>
</feature>
<dbReference type="InterPro" id="IPR050357">
    <property type="entry name" value="Arrestin_domain-protein"/>
</dbReference>
<organism evidence="3 4">
    <name type="scientific">Lachancea mirantina</name>
    <dbReference type="NCBI Taxonomy" id="1230905"/>
    <lineage>
        <taxon>Eukaryota</taxon>
        <taxon>Fungi</taxon>
        <taxon>Dikarya</taxon>
        <taxon>Ascomycota</taxon>
        <taxon>Saccharomycotina</taxon>
        <taxon>Saccharomycetes</taxon>
        <taxon>Saccharomycetales</taxon>
        <taxon>Saccharomycetaceae</taxon>
        <taxon>Lachancea</taxon>
    </lineage>
</organism>
<dbReference type="GO" id="GO:0005829">
    <property type="term" value="C:cytosol"/>
    <property type="evidence" value="ECO:0007669"/>
    <property type="project" value="TreeGrafter"/>
</dbReference>
<proteinExistence type="predicted"/>
<dbReference type="GO" id="GO:0030674">
    <property type="term" value="F:protein-macromolecule adaptor activity"/>
    <property type="evidence" value="ECO:0007669"/>
    <property type="project" value="TreeGrafter"/>
</dbReference>
<dbReference type="STRING" id="1230905.A0A1G4KIB4"/>
<dbReference type="PANTHER" id="PTHR11188">
    <property type="entry name" value="ARRESTIN DOMAIN CONTAINING PROTEIN"/>
    <property type="match status" value="1"/>
</dbReference>
<feature type="compositionally biased region" description="Low complexity" evidence="1">
    <location>
        <begin position="905"/>
        <end position="923"/>
    </location>
</feature>
<dbReference type="Proteomes" id="UP000191024">
    <property type="component" value="Chromosome H"/>
</dbReference>
<evidence type="ECO:0000313" key="4">
    <source>
        <dbReference type="Proteomes" id="UP000191024"/>
    </source>
</evidence>